<sequence length="314" mass="35088">MHFARGVLAEYDGVAVDWAQYAVSLHRKGTHNSVTKKMTKYRNPCRPIPWKNPRPIPQAPSPDPSFEWQREFSPLESRSPGINIPPTTPAWNVEASSGRELQSDVHKRGSSVSRGKQVAVSTDSGGSSPPPLAVEGLVKLTNAIRHIAHEQRQEMAFEAGEFEEKIRVAKEKFDVASAKLVSPHRIHRSWAEIIPGAETLHCIALALRERSQTHPSNIPKSVYDMGQYAPLPTVDTVWEDTLLVARTNLEFVKDRVEKLRESIMEQEKAVGDAEATFNAVRVEANKNLLALKSDTEKMDALIQFLGHRDFFGKA</sequence>
<gene>
    <name evidence="3" type="ORF">KC19_VG239400</name>
</gene>
<feature type="compositionally biased region" description="Polar residues" evidence="2">
    <location>
        <begin position="110"/>
        <end position="127"/>
    </location>
</feature>
<dbReference type="Proteomes" id="UP000822688">
    <property type="component" value="Chromosome V"/>
</dbReference>
<evidence type="ECO:0000313" key="4">
    <source>
        <dbReference type="Proteomes" id="UP000822688"/>
    </source>
</evidence>
<evidence type="ECO:0000313" key="3">
    <source>
        <dbReference type="EMBL" id="KAG0574161.1"/>
    </source>
</evidence>
<evidence type="ECO:0000256" key="2">
    <source>
        <dbReference type="SAM" id="MobiDB-lite"/>
    </source>
</evidence>
<feature type="region of interest" description="Disordered" evidence="2">
    <location>
        <begin position="95"/>
        <end position="132"/>
    </location>
</feature>
<proteinExistence type="predicted"/>
<dbReference type="EMBL" id="CM026426">
    <property type="protein sequence ID" value="KAG0574161.1"/>
    <property type="molecule type" value="Genomic_DNA"/>
</dbReference>
<keyword evidence="1" id="KW-0175">Coiled coil</keyword>
<feature type="coiled-coil region" evidence="1">
    <location>
        <begin position="249"/>
        <end position="276"/>
    </location>
</feature>
<evidence type="ECO:0000256" key="1">
    <source>
        <dbReference type="SAM" id="Coils"/>
    </source>
</evidence>
<protein>
    <submittedName>
        <fullName evidence="3">Uncharacterized protein</fullName>
    </submittedName>
</protein>
<accession>A0A8T0HTS1</accession>
<comment type="caution">
    <text evidence="3">The sequence shown here is derived from an EMBL/GenBank/DDBJ whole genome shotgun (WGS) entry which is preliminary data.</text>
</comment>
<feature type="region of interest" description="Disordered" evidence="2">
    <location>
        <begin position="44"/>
        <end position="67"/>
    </location>
</feature>
<dbReference type="AlphaFoldDB" id="A0A8T0HTS1"/>
<reference evidence="3" key="1">
    <citation type="submission" date="2020-06" db="EMBL/GenBank/DDBJ databases">
        <title>WGS assembly of Ceratodon purpureus strain R40.</title>
        <authorList>
            <person name="Carey S.B."/>
            <person name="Jenkins J."/>
            <person name="Shu S."/>
            <person name="Lovell J.T."/>
            <person name="Sreedasyam A."/>
            <person name="Maumus F."/>
            <person name="Tiley G.P."/>
            <person name="Fernandez-Pozo N."/>
            <person name="Barry K."/>
            <person name="Chen C."/>
            <person name="Wang M."/>
            <person name="Lipzen A."/>
            <person name="Daum C."/>
            <person name="Saski C.A."/>
            <person name="Payton A.C."/>
            <person name="Mcbreen J.C."/>
            <person name="Conrad R.E."/>
            <person name="Kollar L.M."/>
            <person name="Olsson S."/>
            <person name="Huttunen S."/>
            <person name="Landis J.B."/>
            <person name="Wickett N.J."/>
            <person name="Johnson M.G."/>
            <person name="Rensing S.A."/>
            <person name="Grimwood J."/>
            <person name="Schmutz J."/>
            <person name="Mcdaniel S.F."/>
        </authorList>
    </citation>
    <scope>NUCLEOTIDE SEQUENCE</scope>
    <source>
        <strain evidence="3">R40</strain>
    </source>
</reference>
<keyword evidence="4" id="KW-1185">Reference proteome</keyword>
<feature type="compositionally biased region" description="Pro residues" evidence="2">
    <location>
        <begin position="46"/>
        <end position="63"/>
    </location>
</feature>
<organism evidence="3 4">
    <name type="scientific">Ceratodon purpureus</name>
    <name type="common">Fire moss</name>
    <name type="synonym">Dicranum purpureum</name>
    <dbReference type="NCBI Taxonomy" id="3225"/>
    <lineage>
        <taxon>Eukaryota</taxon>
        <taxon>Viridiplantae</taxon>
        <taxon>Streptophyta</taxon>
        <taxon>Embryophyta</taxon>
        <taxon>Bryophyta</taxon>
        <taxon>Bryophytina</taxon>
        <taxon>Bryopsida</taxon>
        <taxon>Dicranidae</taxon>
        <taxon>Pseudoditrichales</taxon>
        <taxon>Ditrichaceae</taxon>
        <taxon>Ceratodon</taxon>
    </lineage>
</organism>
<name>A0A8T0HTS1_CERPU</name>